<feature type="transmembrane region" description="Helical" evidence="1">
    <location>
        <begin position="150"/>
        <end position="176"/>
    </location>
</feature>
<dbReference type="AlphaFoldDB" id="A0AAN5DHZ4"/>
<dbReference type="Proteomes" id="UP001328107">
    <property type="component" value="Unassembled WGS sequence"/>
</dbReference>
<keyword evidence="3" id="KW-1185">Reference proteome</keyword>
<feature type="non-terminal residue" evidence="2">
    <location>
        <position position="1"/>
    </location>
</feature>
<feature type="transmembrane region" description="Helical" evidence="1">
    <location>
        <begin position="188"/>
        <end position="211"/>
    </location>
</feature>
<sequence>GVLGSCFISIICTFYVLMMRMHQLTVAHEFNSYWKLSRTTQTVLYVSMIGICIINVVGFVIFGADVENYTELIETPELSWLDKRGGALLLFAEPDKYSDFRREIYILLLSCLLFLPLFSFFMAHALIYLRENERRAISTRTQVRTHRLFATLYLQMGGAIVFFIIPLFTILLTSVVDLRDFIPDPVFAAIRFTCVLLMYVNPPQFGLVFILRNETHRRILLRRFQKFEFVSRFRKAPQTNVLITLVYRCYHTIIALVLSLTSVLPIISSLTI</sequence>
<dbReference type="PANTHER" id="PTHR45830">
    <property type="entry name" value="SERPENTINE RECEPTOR, CLASS I"/>
    <property type="match status" value="1"/>
</dbReference>
<keyword evidence="1" id="KW-0812">Transmembrane</keyword>
<evidence type="ECO:0000313" key="3">
    <source>
        <dbReference type="Proteomes" id="UP001328107"/>
    </source>
</evidence>
<reference evidence="3" key="1">
    <citation type="submission" date="2022-10" db="EMBL/GenBank/DDBJ databases">
        <title>Genome assembly of Pristionchus species.</title>
        <authorList>
            <person name="Yoshida K."/>
            <person name="Sommer R.J."/>
        </authorList>
    </citation>
    <scope>NUCLEOTIDE SEQUENCE [LARGE SCALE GENOMIC DNA]</scope>
    <source>
        <strain evidence="3">RS5460</strain>
    </source>
</reference>
<gene>
    <name evidence="2" type="ORF">PMAYCL1PPCAC_33242</name>
</gene>
<proteinExistence type="predicted"/>
<feature type="non-terminal residue" evidence="2">
    <location>
        <position position="272"/>
    </location>
</feature>
<keyword evidence="1" id="KW-0472">Membrane</keyword>
<feature type="transmembrane region" description="Helical" evidence="1">
    <location>
        <begin position="241"/>
        <end position="267"/>
    </location>
</feature>
<organism evidence="2 3">
    <name type="scientific">Pristionchus mayeri</name>
    <dbReference type="NCBI Taxonomy" id="1317129"/>
    <lineage>
        <taxon>Eukaryota</taxon>
        <taxon>Metazoa</taxon>
        <taxon>Ecdysozoa</taxon>
        <taxon>Nematoda</taxon>
        <taxon>Chromadorea</taxon>
        <taxon>Rhabditida</taxon>
        <taxon>Rhabditina</taxon>
        <taxon>Diplogasteromorpha</taxon>
        <taxon>Diplogasteroidea</taxon>
        <taxon>Neodiplogasteridae</taxon>
        <taxon>Pristionchus</taxon>
    </lineage>
</organism>
<evidence type="ECO:0000313" key="2">
    <source>
        <dbReference type="EMBL" id="GMR63047.1"/>
    </source>
</evidence>
<name>A0AAN5DHZ4_9BILA</name>
<keyword evidence="1" id="KW-1133">Transmembrane helix</keyword>
<comment type="caution">
    <text evidence="2">The sequence shown here is derived from an EMBL/GenBank/DDBJ whole genome shotgun (WGS) entry which is preliminary data.</text>
</comment>
<feature type="transmembrane region" description="Helical" evidence="1">
    <location>
        <begin position="43"/>
        <end position="64"/>
    </location>
</feature>
<evidence type="ECO:0000256" key="1">
    <source>
        <dbReference type="SAM" id="Phobius"/>
    </source>
</evidence>
<dbReference type="PANTHER" id="PTHR45830:SF15">
    <property type="entry name" value="SERPENTINE RECEPTOR, CLASS I"/>
    <property type="match status" value="1"/>
</dbReference>
<dbReference type="InterPro" id="IPR019422">
    <property type="entry name" value="7TM_GPCR_serpentine_rcpt_Srh"/>
</dbReference>
<evidence type="ECO:0008006" key="4">
    <source>
        <dbReference type="Google" id="ProtNLM"/>
    </source>
</evidence>
<feature type="transmembrane region" description="Helical" evidence="1">
    <location>
        <begin position="104"/>
        <end position="129"/>
    </location>
</feature>
<accession>A0AAN5DHZ4</accession>
<dbReference type="Pfam" id="PF10318">
    <property type="entry name" value="7TM_GPCR_Srh"/>
    <property type="match status" value="1"/>
</dbReference>
<dbReference type="EMBL" id="BTRK01000006">
    <property type="protein sequence ID" value="GMR63047.1"/>
    <property type="molecule type" value="Genomic_DNA"/>
</dbReference>
<feature type="transmembrane region" description="Helical" evidence="1">
    <location>
        <begin position="6"/>
        <end position="22"/>
    </location>
</feature>
<protein>
    <recommendedName>
        <fullName evidence="4">G protein-coupled receptor</fullName>
    </recommendedName>
</protein>